<dbReference type="SMART" id="SM00220">
    <property type="entry name" value="S_TKc"/>
    <property type="match status" value="1"/>
</dbReference>
<keyword evidence="10" id="KW-0325">Glycoprotein</keyword>
<dbReference type="InterPro" id="IPR011009">
    <property type="entry name" value="Kinase-like_dom_sf"/>
</dbReference>
<dbReference type="GO" id="GO:0004674">
    <property type="term" value="F:protein serine/threonine kinase activity"/>
    <property type="evidence" value="ECO:0007669"/>
    <property type="project" value="UniProtKB-KW"/>
</dbReference>
<protein>
    <recommendedName>
        <fullName evidence="13">Receptor-like serine/threonine-protein kinase</fullName>
        <ecNumber evidence="13">2.7.11.1</ecNumber>
    </recommendedName>
</protein>
<dbReference type="AlphaFoldDB" id="A0A2G5EYE0"/>
<dbReference type="GO" id="GO:0005886">
    <property type="term" value="C:plasma membrane"/>
    <property type="evidence" value="ECO:0007669"/>
    <property type="project" value="UniProtKB-SubCell"/>
</dbReference>
<evidence type="ECO:0000256" key="15">
    <source>
        <dbReference type="SAM" id="Phobius"/>
    </source>
</evidence>
<reference evidence="19 20" key="1">
    <citation type="submission" date="2017-09" db="EMBL/GenBank/DDBJ databases">
        <title>WGS assembly of Aquilegia coerulea Goldsmith.</title>
        <authorList>
            <person name="Hodges S."/>
            <person name="Kramer E."/>
            <person name="Nordborg M."/>
            <person name="Tomkins J."/>
            <person name="Borevitz J."/>
            <person name="Derieg N."/>
            <person name="Yan J."/>
            <person name="Mihaltcheva S."/>
            <person name="Hayes R.D."/>
            <person name="Rokhsar D."/>
        </authorList>
    </citation>
    <scope>NUCLEOTIDE SEQUENCE [LARGE SCALE GENOMIC DNA]</scope>
    <source>
        <strain evidence="20">cv. Goldsmith</strain>
    </source>
</reference>
<keyword evidence="3 13" id="KW-0723">Serine/threonine-protein kinase</keyword>
<evidence type="ECO:0000256" key="11">
    <source>
        <dbReference type="ARBA" id="ARBA00047899"/>
    </source>
</evidence>
<evidence type="ECO:0000256" key="2">
    <source>
        <dbReference type="ARBA" id="ARBA00022475"/>
    </source>
</evidence>
<evidence type="ECO:0000256" key="8">
    <source>
        <dbReference type="ARBA" id="ARBA00022840"/>
    </source>
</evidence>
<dbReference type="InterPro" id="IPR008271">
    <property type="entry name" value="Ser/Thr_kinase_AS"/>
</dbReference>
<accession>A0A2G5EYE0</accession>
<dbReference type="SMART" id="SM00473">
    <property type="entry name" value="PAN_AP"/>
    <property type="match status" value="1"/>
</dbReference>
<comment type="subcellular location">
    <subcellularLocation>
        <location evidence="1">Cell membrane</location>
        <topology evidence="1">Single-pass type I membrane protein</topology>
    </subcellularLocation>
</comment>
<dbReference type="PROSITE" id="PS50011">
    <property type="entry name" value="PROTEIN_KINASE_DOM"/>
    <property type="match status" value="1"/>
</dbReference>
<dbReference type="CDD" id="cd01098">
    <property type="entry name" value="PAN_AP_plant"/>
    <property type="match status" value="1"/>
</dbReference>
<evidence type="ECO:0000256" key="7">
    <source>
        <dbReference type="ARBA" id="ARBA00022777"/>
    </source>
</evidence>
<dbReference type="GO" id="GO:0106310">
    <property type="term" value="F:protein serine kinase activity"/>
    <property type="evidence" value="ECO:0007669"/>
    <property type="project" value="RHEA"/>
</dbReference>
<feature type="transmembrane region" description="Helical" evidence="15">
    <location>
        <begin position="429"/>
        <end position="451"/>
    </location>
</feature>
<proteinExistence type="inferred from homology"/>
<evidence type="ECO:0000259" key="16">
    <source>
        <dbReference type="PROSITE" id="PS50011"/>
    </source>
</evidence>
<keyword evidence="15" id="KW-0472">Membrane</keyword>
<dbReference type="InterPro" id="IPR024171">
    <property type="entry name" value="SRK-like_kinase"/>
</dbReference>
<keyword evidence="4 13" id="KW-0808">Transferase</keyword>
<keyword evidence="20" id="KW-1185">Reference proteome</keyword>
<dbReference type="PANTHER" id="PTHR27002">
    <property type="entry name" value="RECEPTOR-LIKE SERINE/THREONINE-PROTEIN KINASE SD1-8"/>
    <property type="match status" value="1"/>
</dbReference>
<keyword evidence="6 13" id="KW-0547">Nucleotide-binding</keyword>
<dbReference type="InterPro" id="IPR036426">
    <property type="entry name" value="Bulb-type_lectin_dom_sf"/>
</dbReference>
<dbReference type="InterPro" id="IPR001480">
    <property type="entry name" value="Bulb-type_lectin_dom"/>
</dbReference>
<dbReference type="EC" id="2.7.11.1" evidence="13"/>
<keyword evidence="15" id="KW-1133">Transmembrane helix</keyword>
<evidence type="ECO:0000259" key="18">
    <source>
        <dbReference type="PROSITE" id="PS50948"/>
    </source>
</evidence>
<evidence type="ECO:0000313" key="20">
    <source>
        <dbReference type="Proteomes" id="UP000230069"/>
    </source>
</evidence>
<evidence type="ECO:0000313" key="19">
    <source>
        <dbReference type="EMBL" id="PIA60778.1"/>
    </source>
</evidence>
<feature type="domain" description="Apple" evidence="18">
    <location>
        <begin position="338"/>
        <end position="414"/>
    </location>
</feature>
<evidence type="ECO:0000256" key="3">
    <source>
        <dbReference type="ARBA" id="ARBA00022527"/>
    </source>
</evidence>
<organism evidence="19 20">
    <name type="scientific">Aquilegia coerulea</name>
    <name type="common">Rocky mountain columbine</name>
    <dbReference type="NCBI Taxonomy" id="218851"/>
    <lineage>
        <taxon>Eukaryota</taxon>
        <taxon>Viridiplantae</taxon>
        <taxon>Streptophyta</taxon>
        <taxon>Embryophyta</taxon>
        <taxon>Tracheophyta</taxon>
        <taxon>Spermatophyta</taxon>
        <taxon>Magnoliopsida</taxon>
        <taxon>Ranunculales</taxon>
        <taxon>Ranunculaceae</taxon>
        <taxon>Thalictroideae</taxon>
        <taxon>Aquilegia</taxon>
    </lineage>
</organism>
<dbReference type="Pfam" id="PF08276">
    <property type="entry name" value="PAN_2"/>
    <property type="match status" value="1"/>
</dbReference>
<evidence type="ECO:0000256" key="13">
    <source>
        <dbReference type="PIRNR" id="PIRNR000641"/>
    </source>
</evidence>
<dbReference type="PANTHER" id="PTHR27002:SF1082">
    <property type="entry name" value="OS06G0693000 PROTEIN"/>
    <property type="match status" value="1"/>
</dbReference>
<dbReference type="InterPro" id="IPR003609">
    <property type="entry name" value="Pan_app"/>
</dbReference>
<keyword evidence="8 13" id="KW-0067">ATP-binding</keyword>
<dbReference type="EMBL" id="KZ305020">
    <property type="protein sequence ID" value="PIA60778.1"/>
    <property type="molecule type" value="Genomic_DNA"/>
</dbReference>
<feature type="domain" description="Bulb-type lectin" evidence="17">
    <location>
        <begin position="22"/>
        <end position="147"/>
    </location>
</feature>
<dbReference type="SUPFAM" id="SSF56112">
    <property type="entry name" value="Protein kinase-like (PK-like)"/>
    <property type="match status" value="1"/>
</dbReference>
<evidence type="ECO:0000256" key="5">
    <source>
        <dbReference type="ARBA" id="ARBA00022729"/>
    </source>
</evidence>
<dbReference type="PROSITE" id="PS50927">
    <property type="entry name" value="BULB_LECTIN"/>
    <property type="match status" value="1"/>
</dbReference>
<keyword evidence="7 13" id="KW-0418">Kinase</keyword>
<dbReference type="OrthoDB" id="4062651at2759"/>
<evidence type="ECO:0000256" key="14">
    <source>
        <dbReference type="PROSITE-ProRule" id="PRU10141"/>
    </source>
</evidence>
<comment type="catalytic activity">
    <reaction evidence="12 13">
        <text>L-seryl-[protein] + ATP = O-phospho-L-seryl-[protein] + ADP + H(+)</text>
        <dbReference type="Rhea" id="RHEA:17989"/>
        <dbReference type="Rhea" id="RHEA-COMP:9863"/>
        <dbReference type="Rhea" id="RHEA-COMP:11604"/>
        <dbReference type="ChEBI" id="CHEBI:15378"/>
        <dbReference type="ChEBI" id="CHEBI:29999"/>
        <dbReference type="ChEBI" id="CHEBI:30616"/>
        <dbReference type="ChEBI" id="CHEBI:83421"/>
        <dbReference type="ChEBI" id="CHEBI:456216"/>
        <dbReference type="EC" id="2.7.11.1"/>
    </reaction>
</comment>
<dbReference type="Gene3D" id="2.90.10.10">
    <property type="entry name" value="Bulb-type lectin domain"/>
    <property type="match status" value="1"/>
</dbReference>
<evidence type="ECO:0000256" key="10">
    <source>
        <dbReference type="ARBA" id="ARBA00023180"/>
    </source>
</evidence>
<evidence type="ECO:0000259" key="17">
    <source>
        <dbReference type="PROSITE" id="PS50927"/>
    </source>
</evidence>
<dbReference type="GO" id="GO:0048544">
    <property type="term" value="P:recognition of pollen"/>
    <property type="evidence" value="ECO:0007669"/>
    <property type="project" value="InterPro"/>
</dbReference>
<dbReference type="Pfam" id="PF07714">
    <property type="entry name" value="PK_Tyr_Ser-Thr"/>
    <property type="match status" value="1"/>
</dbReference>
<sequence>MKSLGRIVSICNKELVHTNCAADTISSGQSLTLNQTLISNSGTFELGYFTPGNSRNYYIGIWYKKVSVQNKTVVWVANRDTPLTDSNSSEFKLLENGNLVLLNLSKLAIWSTESKSNVNLSYEGVLGDDGNFVLRTGVRPSDVFWQSFDYPTDTFLPGAKIGYNRITNKQLSLTSWKNSNDPARGLYSLELDRSVDQYFIQSNLNRYWNSGEWNGRSFSLIPEMTLNSNFNFSFVENENESYFTSSADTTSSTLSRLVMDSSGQFNQFSWVGDAQAWFSLWSQPRQQCEVYRYCGEFGICQDNASVCTCLNGFQPRSPIDWNLNDFSGGCMRKTSLQCGDDDRFLQVHLVIETSNQRLNYDIETADNCEQSCLNDCSCNAYAFNTSCLLWNESLFNLQQFQDSDDGISIQLRLAASEIPSPEGKKTLKAYIIVLIVGSILIGILGCGLFAYKMKQRGKIKYKSRETSPPVFSIDQESEQGKLELPSFDLSTIAAATNNFSNKLGQGGFGSVYKGNLQDEREIAVKRLSRSSGQGVEEFKNELMLISKLQHRNLVRLLGYCIDREEKILLYEYMPNKSLDAFLFDPNRKVLLDWSKRFNIIDGIARGLLYLHRDSRLKVIHRDLKASNILLDEDMIPKISDFGMARIFGGKQTLANTNRVVGTYGYMSPEYAMEGTFSEKSDVFSFGVMLLEIVSSKKNSNFYFLEESYNLLGYVWRKWNENKVLEIMDPTLSDSYNIQELKRCIHIGLLCVQDHVLDRPTMSTIVFMLGSEGTLPLPKQPAFTLEREQLSDILVNIADAVSINYVTITKPEGR</sequence>
<dbReference type="Proteomes" id="UP000230069">
    <property type="component" value="Unassembled WGS sequence"/>
</dbReference>
<dbReference type="InterPro" id="IPR000858">
    <property type="entry name" value="S_locus_glycoprot_dom"/>
</dbReference>
<dbReference type="SUPFAM" id="SSF51110">
    <property type="entry name" value="alpha-D-mannose-specific plant lectins"/>
    <property type="match status" value="1"/>
</dbReference>
<evidence type="ECO:0000256" key="6">
    <source>
        <dbReference type="ARBA" id="ARBA00022741"/>
    </source>
</evidence>
<keyword evidence="9" id="KW-1015">Disulfide bond</keyword>
<dbReference type="GO" id="GO:0005524">
    <property type="term" value="F:ATP binding"/>
    <property type="evidence" value="ECO:0007669"/>
    <property type="project" value="UniProtKB-UniRule"/>
</dbReference>
<evidence type="ECO:0000256" key="1">
    <source>
        <dbReference type="ARBA" id="ARBA00004251"/>
    </source>
</evidence>
<dbReference type="Gene3D" id="3.30.200.20">
    <property type="entry name" value="Phosphorylase Kinase, domain 1"/>
    <property type="match status" value="1"/>
</dbReference>
<dbReference type="STRING" id="218851.A0A2G5EYE0"/>
<dbReference type="CDD" id="cd14066">
    <property type="entry name" value="STKc_IRAK"/>
    <property type="match status" value="1"/>
</dbReference>
<dbReference type="PROSITE" id="PS00108">
    <property type="entry name" value="PROTEIN_KINASE_ST"/>
    <property type="match status" value="1"/>
</dbReference>
<comment type="catalytic activity">
    <reaction evidence="11 13">
        <text>L-threonyl-[protein] + ATP = O-phospho-L-threonyl-[protein] + ADP + H(+)</text>
        <dbReference type="Rhea" id="RHEA:46608"/>
        <dbReference type="Rhea" id="RHEA-COMP:11060"/>
        <dbReference type="Rhea" id="RHEA-COMP:11605"/>
        <dbReference type="ChEBI" id="CHEBI:15378"/>
        <dbReference type="ChEBI" id="CHEBI:30013"/>
        <dbReference type="ChEBI" id="CHEBI:30616"/>
        <dbReference type="ChEBI" id="CHEBI:61977"/>
        <dbReference type="ChEBI" id="CHEBI:456216"/>
        <dbReference type="EC" id="2.7.11.1"/>
    </reaction>
</comment>
<dbReference type="CDD" id="cd00028">
    <property type="entry name" value="B_lectin"/>
    <property type="match status" value="1"/>
</dbReference>
<evidence type="ECO:0000256" key="12">
    <source>
        <dbReference type="ARBA" id="ARBA00048679"/>
    </source>
</evidence>
<keyword evidence="5" id="KW-0732">Signal</keyword>
<dbReference type="SMART" id="SM00108">
    <property type="entry name" value="B_lectin"/>
    <property type="match status" value="1"/>
</dbReference>
<name>A0A2G5EYE0_AQUCA</name>
<evidence type="ECO:0000256" key="9">
    <source>
        <dbReference type="ARBA" id="ARBA00023157"/>
    </source>
</evidence>
<keyword evidence="15" id="KW-0812">Transmembrane</keyword>
<keyword evidence="2" id="KW-1003">Cell membrane</keyword>
<dbReference type="Pfam" id="PF00954">
    <property type="entry name" value="S_locus_glycop"/>
    <property type="match status" value="1"/>
</dbReference>
<comment type="similarity">
    <text evidence="13">Belongs to the protein kinase superfamily. Ser/Thr protein kinase family.</text>
</comment>
<dbReference type="InterPro" id="IPR001245">
    <property type="entry name" value="Ser-Thr/Tyr_kinase_cat_dom"/>
</dbReference>
<dbReference type="FunFam" id="1.10.510.10:FF:000060">
    <property type="entry name" value="G-type lectin S-receptor-like serine/threonine-protein kinase"/>
    <property type="match status" value="1"/>
</dbReference>
<dbReference type="Pfam" id="PF01453">
    <property type="entry name" value="B_lectin"/>
    <property type="match status" value="1"/>
</dbReference>
<dbReference type="InterPro" id="IPR017441">
    <property type="entry name" value="Protein_kinase_ATP_BS"/>
</dbReference>
<feature type="binding site" evidence="14">
    <location>
        <position position="525"/>
    </location>
    <ligand>
        <name>ATP</name>
        <dbReference type="ChEBI" id="CHEBI:30616"/>
    </ligand>
</feature>
<feature type="domain" description="Protein kinase" evidence="16">
    <location>
        <begin position="497"/>
        <end position="813"/>
    </location>
</feature>
<dbReference type="PROSITE" id="PS50948">
    <property type="entry name" value="PAN"/>
    <property type="match status" value="1"/>
</dbReference>
<dbReference type="FunFam" id="3.30.200.20:FF:000195">
    <property type="entry name" value="G-type lectin S-receptor-like serine/threonine-protein kinase"/>
    <property type="match status" value="1"/>
</dbReference>
<dbReference type="PROSITE" id="PS00107">
    <property type="entry name" value="PROTEIN_KINASE_ATP"/>
    <property type="match status" value="1"/>
</dbReference>
<evidence type="ECO:0000256" key="4">
    <source>
        <dbReference type="ARBA" id="ARBA00022679"/>
    </source>
</evidence>
<dbReference type="PIRSF" id="PIRSF000641">
    <property type="entry name" value="SRK"/>
    <property type="match status" value="1"/>
</dbReference>
<dbReference type="InterPro" id="IPR000719">
    <property type="entry name" value="Prot_kinase_dom"/>
</dbReference>
<gene>
    <name evidence="19" type="ORF">AQUCO_00300355v1</name>
</gene>
<dbReference type="InParanoid" id="A0A2G5EYE0"/>
<dbReference type="Gene3D" id="1.10.510.10">
    <property type="entry name" value="Transferase(Phosphotransferase) domain 1"/>
    <property type="match status" value="1"/>
</dbReference>